<accession>A0A9X2B0P4</accession>
<evidence type="ECO:0000313" key="3">
    <source>
        <dbReference type="EMBL" id="MCJ7857114.1"/>
    </source>
</evidence>
<feature type="signal peptide" evidence="2">
    <location>
        <begin position="1"/>
        <end position="43"/>
    </location>
</feature>
<gene>
    <name evidence="3" type="ORF">MUN33_00020</name>
</gene>
<dbReference type="EMBL" id="JALIEA010000001">
    <property type="protein sequence ID" value="MCJ7857114.1"/>
    <property type="molecule type" value="Genomic_DNA"/>
</dbReference>
<evidence type="ECO:0000256" key="1">
    <source>
        <dbReference type="SAM" id="MobiDB-lite"/>
    </source>
</evidence>
<feature type="chain" id="PRO_5040990523" description="Secreted protein" evidence="2">
    <location>
        <begin position="44"/>
        <end position="199"/>
    </location>
</feature>
<feature type="compositionally biased region" description="Polar residues" evidence="1">
    <location>
        <begin position="158"/>
        <end position="190"/>
    </location>
</feature>
<keyword evidence="4" id="KW-1185">Reference proteome</keyword>
<protein>
    <recommendedName>
        <fullName evidence="5">Secreted protein</fullName>
    </recommendedName>
</protein>
<organism evidence="3 4">
    <name type="scientific">Corynebacterium kalidii</name>
    <dbReference type="NCBI Taxonomy" id="2931982"/>
    <lineage>
        <taxon>Bacteria</taxon>
        <taxon>Bacillati</taxon>
        <taxon>Actinomycetota</taxon>
        <taxon>Actinomycetes</taxon>
        <taxon>Mycobacteriales</taxon>
        <taxon>Corynebacteriaceae</taxon>
        <taxon>Corynebacterium</taxon>
    </lineage>
</organism>
<feature type="non-terminal residue" evidence="3">
    <location>
        <position position="199"/>
    </location>
</feature>
<feature type="compositionally biased region" description="Basic and acidic residues" evidence="1">
    <location>
        <begin position="146"/>
        <end position="157"/>
    </location>
</feature>
<dbReference type="AlphaFoldDB" id="A0A9X2B0P4"/>
<feature type="region of interest" description="Disordered" evidence="1">
    <location>
        <begin position="71"/>
        <end position="199"/>
    </location>
</feature>
<reference evidence="3" key="1">
    <citation type="submission" date="2022-04" db="EMBL/GenBank/DDBJ databases">
        <title>Corynebacterium kalidii LD5P10.</title>
        <authorList>
            <person name="Sun J.Q."/>
        </authorList>
    </citation>
    <scope>NUCLEOTIDE SEQUENCE</scope>
    <source>
        <strain evidence="3">LD5P10</strain>
    </source>
</reference>
<evidence type="ECO:0000256" key="2">
    <source>
        <dbReference type="SAM" id="SignalP"/>
    </source>
</evidence>
<name>A0A9X2B0P4_9CORY</name>
<feature type="compositionally biased region" description="Gly residues" evidence="1">
    <location>
        <begin position="102"/>
        <end position="116"/>
    </location>
</feature>
<evidence type="ECO:0008006" key="5">
    <source>
        <dbReference type="Google" id="ProtNLM"/>
    </source>
</evidence>
<sequence>MTTTPHQPGQPSQSRLRRYAAGLAAAGLLSTPLLFTATGSAVADQETPAERCQRQTAEYNAAMETAWRAAHPGQEPTGNEWPPFACHDIPTPTLPPGPPPGGGDNGNGAGGAGESGAGRTHHYQGFDQPEGQYRQDMDLGGPRTGLADRMDQRRDTSEPGTATDTTGPSAGDTARSNVRQVIPWNTTVTDDNGDSRQVR</sequence>
<evidence type="ECO:0000313" key="4">
    <source>
        <dbReference type="Proteomes" id="UP001139207"/>
    </source>
</evidence>
<feature type="compositionally biased region" description="Pro residues" evidence="1">
    <location>
        <begin position="92"/>
        <end position="101"/>
    </location>
</feature>
<dbReference type="Proteomes" id="UP001139207">
    <property type="component" value="Unassembled WGS sequence"/>
</dbReference>
<comment type="caution">
    <text evidence="3">The sequence shown here is derived from an EMBL/GenBank/DDBJ whole genome shotgun (WGS) entry which is preliminary data.</text>
</comment>
<keyword evidence="2" id="KW-0732">Signal</keyword>
<proteinExistence type="predicted"/>